<feature type="domain" description="GIY-YIG" evidence="2">
    <location>
        <begin position="1"/>
        <end position="77"/>
    </location>
</feature>
<keyword evidence="4" id="KW-1185">Reference proteome</keyword>
<name>A0A0P6W9R3_9HYPH</name>
<organism evidence="3 4">
    <name type="scientific">Prosthecodimorpha hirschii</name>
    <dbReference type="NCBI Taxonomy" id="665126"/>
    <lineage>
        <taxon>Bacteria</taxon>
        <taxon>Pseudomonadati</taxon>
        <taxon>Pseudomonadota</taxon>
        <taxon>Alphaproteobacteria</taxon>
        <taxon>Hyphomicrobiales</taxon>
        <taxon>Ancalomicrobiaceae</taxon>
        <taxon>Prosthecodimorpha</taxon>
    </lineage>
</organism>
<comment type="similarity">
    <text evidence="1">Belongs to the UPF0213 family.</text>
</comment>
<evidence type="ECO:0000313" key="3">
    <source>
        <dbReference type="EMBL" id="KPL51133.1"/>
    </source>
</evidence>
<evidence type="ECO:0000256" key="1">
    <source>
        <dbReference type="ARBA" id="ARBA00007435"/>
    </source>
</evidence>
<protein>
    <recommendedName>
        <fullName evidence="2">GIY-YIG domain-containing protein</fullName>
    </recommendedName>
</protein>
<dbReference type="PANTHER" id="PTHR34477:SF5">
    <property type="entry name" value="BSL5627 PROTEIN"/>
    <property type="match status" value="1"/>
</dbReference>
<evidence type="ECO:0000313" key="4">
    <source>
        <dbReference type="Proteomes" id="UP000048984"/>
    </source>
</evidence>
<dbReference type="InterPro" id="IPR050190">
    <property type="entry name" value="UPF0213_domain"/>
</dbReference>
<dbReference type="AlphaFoldDB" id="A0A0P6W9R3"/>
<proteinExistence type="inferred from homology"/>
<dbReference type="Gene3D" id="3.40.1440.10">
    <property type="entry name" value="GIY-YIG endonuclease"/>
    <property type="match status" value="1"/>
</dbReference>
<dbReference type="EMBL" id="LJYW01000001">
    <property type="protein sequence ID" value="KPL51133.1"/>
    <property type="molecule type" value="Genomic_DNA"/>
</dbReference>
<dbReference type="InterPro" id="IPR035901">
    <property type="entry name" value="GIY-YIG_endonuc_sf"/>
</dbReference>
<dbReference type="STRING" id="665126.ABB55_01960"/>
<dbReference type="PANTHER" id="PTHR34477">
    <property type="entry name" value="UPF0213 PROTEIN YHBQ"/>
    <property type="match status" value="1"/>
</dbReference>
<dbReference type="SUPFAM" id="SSF82771">
    <property type="entry name" value="GIY-YIG endonuclease"/>
    <property type="match status" value="1"/>
</dbReference>
<dbReference type="PROSITE" id="PS50164">
    <property type="entry name" value="GIY_YIG"/>
    <property type="match status" value="1"/>
</dbReference>
<evidence type="ECO:0000259" key="2">
    <source>
        <dbReference type="PROSITE" id="PS50164"/>
    </source>
</evidence>
<dbReference type="Proteomes" id="UP000048984">
    <property type="component" value="Unassembled WGS sequence"/>
</dbReference>
<comment type="caution">
    <text evidence="3">The sequence shown here is derived from an EMBL/GenBank/DDBJ whole genome shotgun (WGS) entry which is preliminary data.</text>
</comment>
<reference evidence="3 4" key="2">
    <citation type="submission" date="2015-10" db="EMBL/GenBank/DDBJ databases">
        <title>Draft Genome Sequence of Prosthecomicrobium hirschii ATCC 27832.</title>
        <authorList>
            <person name="Daniel J."/>
            <person name="Givan S.A."/>
            <person name="Brun Y.V."/>
            <person name="Brown P.J."/>
        </authorList>
    </citation>
    <scope>NUCLEOTIDE SEQUENCE [LARGE SCALE GENOMIC DNA]</scope>
    <source>
        <strain evidence="3 4">16</strain>
    </source>
</reference>
<dbReference type="RefSeq" id="WP_054357296.1">
    <property type="nucleotide sequence ID" value="NZ_JAPCYQ010000001.1"/>
</dbReference>
<accession>A0A0P6W9R3</accession>
<dbReference type="InterPro" id="IPR000305">
    <property type="entry name" value="GIY-YIG_endonuc"/>
</dbReference>
<gene>
    <name evidence="3" type="ORF">ABB55_01960</name>
</gene>
<sequence>MNAWVYILASRPDGALFVGTAEDLVGRVYHHRARVPAGFSLGHAMQRLVWYAAFDRVEAAMAFARDLRRRHRHAKVRIIEAMNPDWDDLYPEVT</sequence>
<reference evidence="3 4" key="1">
    <citation type="submission" date="2015-09" db="EMBL/GenBank/DDBJ databases">
        <authorList>
            <person name="Jackson K.R."/>
            <person name="Lunt B.L."/>
            <person name="Fisher J.N.B."/>
            <person name="Gardner A.V."/>
            <person name="Bailey M.E."/>
            <person name="Deus L.M."/>
            <person name="Earl A.S."/>
            <person name="Gibby P.D."/>
            <person name="Hartmann K.A."/>
            <person name="Liu J.E."/>
            <person name="Manci A.M."/>
            <person name="Nielsen D.A."/>
            <person name="Solomon M.B."/>
            <person name="Breakwell D.P."/>
            <person name="Burnett S.H."/>
            <person name="Grose J.H."/>
        </authorList>
    </citation>
    <scope>NUCLEOTIDE SEQUENCE [LARGE SCALE GENOMIC DNA]</scope>
    <source>
        <strain evidence="3 4">16</strain>
    </source>
</reference>